<gene>
    <name evidence="2" type="ORF">NTEN_LOCUS3112</name>
</gene>
<reference evidence="2 3" key="1">
    <citation type="submission" date="2020-02" db="EMBL/GenBank/DDBJ databases">
        <authorList>
            <person name="Ferguson B K."/>
        </authorList>
    </citation>
    <scope>NUCLEOTIDE SEQUENCE [LARGE SCALE GENOMIC DNA]</scope>
</reference>
<sequence>MDQVSAVRNSAERVQERGREDLGDVACNKPKFRPRKIRAFPKILNKNVLREPMERGLRTVFPCILVRKCLSQANLFRTDLKVTR</sequence>
<protein>
    <submittedName>
        <fullName evidence="2">Uncharacterized protein</fullName>
    </submittedName>
</protein>
<dbReference type="AlphaFoldDB" id="A0A6H5G3H8"/>
<accession>A0A6H5G3H8</accession>
<feature type="region of interest" description="Disordered" evidence="1">
    <location>
        <begin position="1"/>
        <end position="20"/>
    </location>
</feature>
<dbReference type="Proteomes" id="UP000479000">
    <property type="component" value="Unassembled WGS sequence"/>
</dbReference>
<name>A0A6H5G3H8_9HEMI</name>
<keyword evidence="3" id="KW-1185">Reference proteome</keyword>
<feature type="non-terminal residue" evidence="2">
    <location>
        <position position="84"/>
    </location>
</feature>
<organism evidence="2 3">
    <name type="scientific">Nesidiocoris tenuis</name>
    <dbReference type="NCBI Taxonomy" id="355587"/>
    <lineage>
        <taxon>Eukaryota</taxon>
        <taxon>Metazoa</taxon>
        <taxon>Ecdysozoa</taxon>
        <taxon>Arthropoda</taxon>
        <taxon>Hexapoda</taxon>
        <taxon>Insecta</taxon>
        <taxon>Pterygota</taxon>
        <taxon>Neoptera</taxon>
        <taxon>Paraneoptera</taxon>
        <taxon>Hemiptera</taxon>
        <taxon>Heteroptera</taxon>
        <taxon>Panheteroptera</taxon>
        <taxon>Cimicomorpha</taxon>
        <taxon>Miridae</taxon>
        <taxon>Dicyphina</taxon>
        <taxon>Nesidiocoris</taxon>
    </lineage>
</organism>
<evidence type="ECO:0000256" key="1">
    <source>
        <dbReference type="SAM" id="MobiDB-lite"/>
    </source>
</evidence>
<dbReference type="EMBL" id="CADCXU010004691">
    <property type="protein sequence ID" value="CAA9996632.1"/>
    <property type="molecule type" value="Genomic_DNA"/>
</dbReference>
<evidence type="ECO:0000313" key="2">
    <source>
        <dbReference type="EMBL" id="CAA9996632.1"/>
    </source>
</evidence>
<proteinExistence type="predicted"/>
<feature type="compositionally biased region" description="Basic and acidic residues" evidence="1">
    <location>
        <begin position="10"/>
        <end position="20"/>
    </location>
</feature>
<evidence type="ECO:0000313" key="3">
    <source>
        <dbReference type="Proteomes" id="UP000479000"/>
    </source>
</evidence>